<gene>
    <name evidence="7" type="ORF">OSTQU699_LOCUS9754</name>
</gene>
<dbReference type="GO" id="GO:0005509">
    <property type="term" value="F:calcium ion binding"/>
    <property type="evidence" value="ECO:0007669"/>
    <property type="project" value="InterPro"/>
</dbReference>
<dbReference type="Pfam" id="PF13499">
    <property type="entry name" value="EF-hand_7"/>
    <property type="match status" value="1"/>
</dbReference>
<evidence type="ECO:0000313" key="8">
    <source>
        <dbReference type="Proteomes" id="UP000708148"/>
    </source>
</evidence>
<protein>
    <recommendedName>
        <fullName evidence="6">EF-hand domain-containing protein</fullName>
    </recommendedName>
</protein>
<evidence type="ECO:0000259" key="6">
    <source>
        <dbReference type="PROSITE" id="PS50222"/>
    </source>
</evidence>
<name>A0A8S1J9I2_9CHLO</name>
<dbReference type="Pfam" id="PF13833">
    <property type="entry name" value="EF-hand_8"/>
    <property type="match status" value="1"/>
</dbReference>
<dbReference type="GO" id="GO:0048306">
    <property type="term" value="F:calcium-dependent protein binding"/>
    <property type="evidence" value="ECO:0007669"/>
    <property type="project" value="UniProtKB-ARBA"/>
</dbReference>
<dbReference type="PANTHER" id="PTHR46212:SF3">
    <property type="entry name" value="GH27120P"/>
    <property type="match status" value="1"/>
</dbReference>
<dbReference type="SUPFAM" id="SSF47473">
    <property type="entry name" value="EF-hand"/>
    <property type="match status" value="1"/>
</dbReference>
<dbReference type="Gene3D" id="1.10.238.10">
    <property type="entry name" value="EF-hand"/>
    <property type="match status" value="1"/>
</dbReference>
<keyword evidence="8" id="KW-1185">Reference proteome</keyword>
<evidence type="ECO:0000313" key="7">
    <source>
        <dbReference type="EMBL" id="CAD7704399.1"/>
    </source>
</evidence>
<dbReference type="PANTHER" id="PTHR46212">
    <property type="entry name" value="PEFLIN"/>
    <property type="match status" value="1"/>
</dbReference>
<evidence type="ECO:0000256" key="5">
    <source>
        <dbReference type="ARBA" id="ARBA00022837"/>
    </source>
</evidence>
<dbReference type="InterPro" id="IPR051426">
    <property type="entry name" value="Peflin/Sorcin_CaBP"/>
</dbReference>
<dbReference type="AlphaFoldDB" id="A0A8S1J9I2"/>
<evidence type="ECO:0000256" key="3">
    <source>
        <dbReference type="ARBA" id="ARBA00022723"/>
    </source>
</evidence>
<evidence type="ECO:0000256" key="2">
    <source>
        <dbReference type="ARBA" id="ARBA00022490"/>
    </source>
</evidence>
<keyword evidence="3" id="KW-0479">Metal-binding</keyword>
<evidence type="ECO:0000256" key="1">
    <source>
        <dbReference type="ARBA" id="ARBA00004496"/>
    </source>
</evidence>
<accession>A0A8S1J9I2</accession>
<dbReference type="PROSITE" id="PS00018">
    <property type="entry name" value="EF_HAND_1"/>
    <property type="match status" value="3"/>
</dbReference>
<keyword evidence="4" id="KW-0677">Repeat</keyword>
<dbReference type="GO" id="GO:0005737">
    <property type="term" value="C:cytoplasm"/>
    <property type="evidence" value="ECO:0007669"/>
    <property type="project" value="UniProtKB-SubCell"/>
</dbReference>
<comment type="subcellular location">
    <subcellularLocation>
        <location evidence="1">Cytoplasm</location>
    </subcellularLocation>
</comment>
<dbReference type="EMBL" id="CAJHUC010002803">
    <property type="protein sequence ID" value="CAD7704399.1"/>
    <property type="molecule type" value="Genomic_DNA"/>
</dbReference>
<dbReference type="InterPro" id="IPR011992">
    <property type="entry name" value="EF-hand-dom_pair"/>
</dbReference>
<feature type="domain" description="EF-hand" evidence="6">
    <location>
        <begin position="42"/>
        <end position="71"/>
    </location>
</feature>
<dbReference type="Proteomes" id="UP000708148">
    <property type="component" value="Unassembled WGS sequence"/>
</dbReference>
<keyword evidence="2" id="KW-0963">Cytoplasm</keyword>
<dbReference type="InterPro" id="IPR002048">
    <property type="entry name" value="EF_hand_dom"/>
</dbReference>
<reference evidence="7" key="1">
    <citation type="submission" date="2020-12" db="EMBL/GenBank/DDBJ databases">
        <authorList>
            <person name="Iha C."/>
        </authorList>
    </citation>
    <scope>NUCLEOTIDE SEQUENCE</scope>
</reference>
<proteinExistence type="predicted"/>
<keyword evidence="5" id="KW-0106">Calcium</keyword>
<feature type="domain" description="EF-hand" evidence="6">
    <location>
        <begin position="72"/>
        <end position="107"/>
    </location>
</feature>
<dbReference type="OrthoDB" id="186625at2759"/>
<dbReference type="SMART" id="SM00054">
    <property type="entry name" value="EFh"/>
    <property type="match status" value="3"/>
</dbReference>
<organism evidence="7 8">
    <name type="scientific">Ostreobium quekettii</name>
    <dbReference type="NCBI Taxonomy" id="121088"/>
    <lineage>
        <taxon>Eukaryota</taxon>
        <taxon>Viridiplantae</taxon>
        <taxon>Chlorophyta</taxon>
        <taxon>core chlorophytes</taxon>
        <taxon>Ulvophyceae</taxon>
        <taxon>TCBD clade</taxon>
        <taxon>Bryopsidales</taxon>
        <taxon>Ostreobineae</taxon>
        <taxon>Ostreobiaceae</taxon>
        <taxon>Ostreobium</taxon>
    </lineage>
</organism>
<dbReference type="PROSITE" id="PS50222">
    <property type="entry name" value="EF_HAND_2"/>
    <property type="match status" value="3"/>
</dbReference>
<comment type="caution">
    <text evidence="7">The sequence shown here is derived from an EMBL/GenBank/DDBJ whole genome shotgun (WGS) entry which is preliminary data.</text>
</comment>
<evidence type="ECO:0000256" key="4">
    <source>
        <dbReference type="ARBA" id="ARBA00022737"/>
    </source>
</evidence>
<sequence>MGNLRFSLSTVAHMIRVHDQNRSGAIDFAEFKNLHEFLVSMQNSFNYFDRDRGGTLSPDEIYQAVSHAGFHLDQHAFYSMVRAFDPDRTGQLELAEFIAMTLFLKSCAATFGAYDPQRTGRVQFDFNQFIYACANVR</sequence>
<dbReference type="InterPro" id="IPR018247">
    <property type="entry name" value="EF_Hand_1_Ca_BS"/>
</dbReference>
<feature type="domain" description="EF-hand" evidence="6">
    <location>
        <begin position="6"/>
        <end position="41"/>
    </location>
</feature>